<dbReference type="SUPFAM" id="SSF51445">
    <property type="entry name" value="(Trans)glycosidases"/>
    <property type="match status" value="1"/>
</dbReference>
<dbReference type="GO" id="GO:0009044">
    <property type="term" value="F:xylan 1,4-beta-xylosidase activity"/>
    <property type="evidence" value="ECO:0007669"/>
    <property type="project" value="InterPro"/>
</dbReference>
<evidence type="ECO:0000313" key="4">
    <source>
        <dbReference type="Proteomes" id="UP000593564"/>
    </source>
</evidence>
<gene>
    <name evidence="3" type="ORF">HYC85_004126</name>
</gene>
<dbReference type="GO" id="GO:0045493">
    <property type="term" value="P:xylan catabolic process"/>
    <property type="evidence" value="ECO:0007669"/>
    <property type="project" value="InterPro"/>
</dbReference>
<keyword evidence="2" id="KW-0378">Hydrolase</keyword>
<comment type="similarity">
    <text evidence="1">Belongs to the glycosyl hydrolase 3 family.</text>
</comment>
<comment type="caution">
    <text evidence="3">The sequence shown here is derived from an EMBL/GenBank/DDBJ whole genome shotgun (WGS) entry which is preliminary data.</text>
</comment>
<proteinExistence type="inferred from homology"/>
<protein>
    <recommendedName>
        <fullName evidence="5">Glycoside hydrolase family 3 N-terminal domain-containing protein</fullName>
    </recommendedName>
</protein>
<dbReference type="PANTHER" id="PTHR42721:SF3">
    <property type="entry name" value="BETA-D-XYLOSIDASE 5-RELATED"/>
    <property type="match status" value="1"/>
</dbReference>
<sequence>MEDTYQLPFNSYLEKGHVTSIICSYNRVNGVAICADPNLLKGIIRGQWGMEETVKGHGAPAQLNITVSLSQAPPPSPPARAAAAAANHALNIYELSFLSQNQRTLCLFLSFIY</sequence>
<dbReference type="GO" id="GO:0031222">
    <property type="term" value="P:arabinan catabolic process"/>
    <property type="evidence" value="ECO:0007669"/>
    <property type="project" value="TreeGrafter"/>
</dbReference>
<dbReference type="Gene3D" id="3.20.20.300">
    <property type="entry name" value="Glycoside hydrolase, family 3, N-terminal domain"/>
    <property type="match status" value="1"/>
</dbReference>
<evidence type="ECO:0000256" key="2">
    <source>
        <dbReference type="ARBA" id="ARBA00022801"/>
    </source>
</evidence>
<dbReference type="EMBL" id="JACBKZ010000002">
    <property type="protein sequence ID" value="KAF5956901.1"/>
    <property type="molecule type" value="Genomic_DNA"/>
</dbReference>
<dbReference type="InterPro" id="IPR036962">
    <property type="entry name" value="Glyco_hydro_3_N_sf"/>
</dbReference>
<reference evidence="4" key="1">
    <citation type="journal article" date="2020" name="Nat. Commun.">
        <title>Genome assembly of wild tea tree DASZ reveals pedigree and selection history of tea varieties.</title>
        <authorList>
            <person name="Zhang W."/>
            <person name="Zhang Y."/>
            <person name="Qiu H."/>
            <person name="Guo Y."/>
            <person name="Wan H."/>
            <person name="Zhang X."/>
            <person name="Scossa F."/>
            <person name="Alseekh S."/>
            <person name="Zhang Q."/>
            <person name="Wang P."/>
            <person name="Xu L."/>
            <person name="Schmidt M.H."/>
            <person name="Jia X."/>
            <person name="Li D."/>
            <person name="Zhu A."/>
            <person name="Guo F."/>
            <person name="Chen W."/>
            <person name="Ni D."/>
            <person name="Usadel B."/>
            <person name="Fernie A.R."/>
            <person name="Wen W."/>
        </authorList>
    </citation>
    <scope>NUCLEOTIDE SEQUENCE [LARGE SCALE GENOMIC DNA]</scope>
    <source>
        <strain evidence="4">cv. G240</strain>
    </source>
</reference>
<evidence type="ECO:0000256" key="1">
    <source>
        <dbReference type="ARBA" id="ARBA00005336"/>
    </source>
</evidence>
<reference evidence="3 4" key="2">
    <citation type="submission" date="2020-07" db="EMBL/GenBank/DDBJ databases">
        <title>Genome assembly of wild tea tree DASZ reveals pedigree and selection history of tea varieties.</title>
        <authorList>
            <person name="Zhang W."/>
        </authorList>
    </citation>
    <scope>NUCLEOTIDE SEQUENCE [LARGE SCALE GENOMIC DNA]</scope>
    <source>
        <strain evidence="4">cv. G240</strain>
        <tissue evidence="3">Leaf</tissue>
    </source>
</reference>
<dbReference type="PANTHER" id="PTHR42721">
    <property type="entry name" value="SUGAR HYDROLASE-RELATED"/>
    <property type="match status" value="1"/>
</dbReference>
<dbReference type="GO" id="GO:0046556">
    <property type="term" value="F:alpha-L-arabinofuranosidase activity"/>
    <property type="evidence" value="ECO:0007669"/>
    <property type="project" value="TreeGrafter"/>
</dbReference>
<keyword evidence="4" id="KW-1185">Reference proteome</keyword>
<dbReference type="Proteomes" id="UP000593564">
    <property type="component" value="Unassembled WGS sequence"/>
</dbReference>
<evidence type="ECO:0008006" key="5">
    <source>
        <dbReference type="Google" id="ProtNLM"/>
    </source>
</evidence>
<accession>A0A7J7HXD1</accession>
<dbReference type="InterPro" id="IPR044993">
    <property type="entry name" value="BXL"/>
</dbReference>
<dbReference type="InterPro" id="IPR017853">
    <property type="entry name" value="GH"/>
</dbReference>
<organism evidence="3 4">
    <name type="scientific">Camellia sinensis</name>
    <name type="common">Tea plant</name>
    <name type="synonym">Thea sinensis</name>
    <dbReference type="NCBI Taxonomy" id="4442"/>
    <lineage>
        <taxon>Eukaryota</taxon>
        <taxon>Viridiplantae</taxon>
        <taxon>Streptophyta</taxon>
        <taxon>Embryophyta</taxon>
        <taxon>Tracheophyta</taxon>
        <taxon>Spermatophyta</taxon>
        <taxon>Magnoliopsida</taxon>
        <taxon>eudicotyledons</taxon>
        <taxon>Gunneridae</taxon>
        <taxon>Pentapetalae</taxon>
        <taxon>asterids</taxon>
        <taxon>Ericales</taxon>
        <taxon>Theaceae</taxon>
        <taxon>Camellia</taxon>
    </lineage>
</organism>
<name>A0A7J7HXD1_CAMSI</name>
<evidence type="ECO:0000313" key="3">
    <source>
        <dbReference type="EMBL" id="KAF5956901.1"/>
    </source>
</evidence>
<dbReference type="AlphaFoldDB" id="A0A7J7HXD1"/>